<gene>
    <name evidence="1" type="ORF">SVUK_LOCUS19052</name>
</gene>
<dbReference type="SUPFAM" id="SSF48371">
    <property type="entry name" value="ARM repeat"/>
    <property type="match status" value="1"/>
</dbReference>
<dbReference type="Proteomes" id="UP000270094">
    <property type="component" value="Unassembled WGS sequence"/>
</dbReference>
<evidence type="ECO:0008006" key="3">
    <source>
        <dbReference type="Google" id="ProtNLM"/>
    </source>
</evidence>
<organism evidence="1 2">
    <name type="scientific">Strongylus vulgaris</name>
    <name type="common">Blood worm</name>
    <dbReference type="NCBI Taxonomy" id="40348"/>
    <lineage>
        <taxon>Eukaryota</taxon>
        <taxon>Metazoa</taxon>
        <taxon>Ecdysozoa</taxon>
        <taxon>Nematoda</taxon>
        <taxon>Chromadorea</taxon>
        <taxon>Rhabditida</taxon>
        <taxon>Rhabditina</taxon>
        <taxon>Rhabditomorpha</taxon>
        <taxon>Strongyloidea</taxon>
        <taxon>Strongylidae</taxon>
        <taxon>Strongylus</taxon>
    </lineage>
</organism>
<evidence type="ECO:0000313" key="1">
    <source>
        <dbReference type="EMBL" id="VDM84054.1"/>
    </source>
</evidence>
<dbReference type="OrthoDB" id="8171816at2759"/>
<dbReference type="InterPro" id="IPR016024">
    <property type="entry name" value="ARM-type_fold"/>
</dbReference>
<reference evidence="1 2" key="1">
    <citation type="submission" date="2018-11" db="EMBL/GenBank/DDBJ databases">
        <authorList>
            <consortium name="Pathogen Informatics"/>
        </authorList>
    </citation>
    <scope>NUCLEOTIDE SEQUENCE [LARGE SCALE GENOMIC DNA]</scope>
</reference>
<dbReference type="EMBL" id="UYYB01127208">
    <property type="protein sequence ID" value="VDM84054.1"/>
    <property type="molecule type" value="Genomic_DNA"/>
</dbReference>
<dbReference type="Gene3D" id="1.25.40.180">
    <property type="match status" value="1"/>
</dbReference>
<keyword evidence="2" id="KW-1185">Reference proteome</keyword>
<evidence type="ECO:0000313" key="2">
    <source>
        <dbReference type="Proteomes" id="UP000270094"/>
    </source>
</evidence>
<protein>
    <recommendedName>
        <fullName evidence="3">MIF4G domain-containing protein</fullName>
    </recommendedName>
</protein>
<dbReference type="AlphaFoldDB" id="A0A3P7JYK8"/>
<proteinExistence type="predicted"/>
<accession>A0A3P7JYK8</accession>
<sequence length="201" mass="22556">MFVYRDVISSQHLRFQENGSRIEKVGEGLLEQLDDLLRLEMHDELMKTIIKLVKLCGRHLDASPVTEPLVNQLLTKLLAFAKGHPQLSESVKTQINCVVDLRKSGWGINSRGGVAVFDTATSSSNHSVPSSGIIVGDDGAALDLDDEERSFLESHFNAIDGVEEADHDQSFDDQEVMKDFVKEEEDREKVSFLHFLLCWSL</sequence>
<name>A0A3P7JYK8_STRVU</name>